<dbReference type="InterPro" id="IPR002696">
    <property type="entry name" value="Membr_insert_effic_factor_YidD"/>
</dbReference>
<reference evidence="3 4" key="1">
    <citation type="journal article" date="2013" name="Genome Biol.">
        <title>Genomic analysis reveals key aspects of prokaryotic symbiosis in the phototrophic consortium "Chlorochromatium aggregatum".</title>
        <authorList>
            <person name="Liu Z."/>
            <person name="Muller J."/>
            <person name="Li T."/>
            <person name="Alvey R.M."/>
            <person name="Vogl K."/>
            <person name="Frigaard N.U."/>
            <person name="Rockwell N.C."/>
            <person name="Boyd E.S."/>
            <person name="Tomsho L.P."/>
            <person name="Schuster S.C."/>
            <person name="Henke P."/>
            <person name="Rohde M."/>
            <person name="Overmann J."/>
            <person name="Bryant D.A."/>
        </authorList>
    </citation>
    <scope>NUCLEOTIDE SEQUENCE [LARGE SCALE GENOMIC DNA]</scope>
    <source>
        <strain evidence="3">CR</strain>
    </source>
</reference>
<organism evidence="3 4">
    <name type="scientific">Candidatus Symbiobacter mobilis CR</name>
    <dbReference type="NCBI Taxonomy" id="946483"/>
    <lineage>
        <taxon>Bacteria</taxon>
        <taxon>Pseudomonadati</taxon>
        <taxon>Pseudomonadota</taxon>
        <taxon>Betaproteobacteria</taxon>
        <taxon>Burkholderiales</taxon>
        <taxon>Comamonadaceae</taxon>
    </lineage>
</organism>
<dbReference type="AlphaFoldDB" id="U5NEU8"/>
<dbReference type="PROSITE" id="PS51257">
    <property type="entry name" value="PROKAR_LIPOPROTEIN"/>
    <property type="match status" value="1"/>
</dbReference>
<dbReference type="NCBIfam" id="TIGR00278">
    <property type="entry name" value="membrane protein insertion efficiency factor YidD"/>
    <property type="match status" value="1"/>
</dbReference>
<dbReference type="STRING" id="946483.Cenrod_2717"/>
<feature type="region of interest" description="Disordered" evidence="2">
    <location>
        <begin position="68"/>
        <end position="88"/>
    </location>
</feature>
<proteinExistence type="inferred from homology"/>
<accession>U5NEU8</accession>
<evidence type="ECO:0000313" key="4">
    <source>
        <dbReference type="Proteomes" id="UP000017184"/>
    </source>
</evidence>
<dbReference type="Proteomes" id="UP000017184">
    <property type="component" value="Chromosome"/>
</dbReference>
<protein>
    <recommendedName>
        <fullName evidence="1">Putative membrane protein insertion efficiency factor</fullName>
    </recommendedName>
</protein>
<sequence length="88" mass="9700">MTRLLVSVVRLYQLLCSPWLGSSCRFEPTCSAYAITALERHGAVRGSWLGIRRILRCNPLHPGGIDPVPPCRSSSPISAAWPTENSHE</sequence>
<dbReference type="HAMAP" id="MF_00386">
    <property type="entry name" value="UPF0161_YidD"/>
    <property type="match status" value="1"/>
</dbReference>
<keyword evidence="4" id="KW-1185">Reference proteome</keyword>
<name>U5NEU8_9BURK</name>
<dbReference type="PANTHER" id="PTHR33383:SF1">
    <property type="entry name" value="MEMBRANE PROTEIN INSERTION EFFICIENCY FACTOR-RELATED"/>
    <property type="match status" value="1"/>
</dbReference>
<dbReference type="EMBL" id="CP004885">
    <property type="protein sequence ID" value="AGX88763.1"/>
    <property type="molecule type" value="Genomic_DNA"/>
</dbReference>
<evidence type="ECO:0000313" key="3">
    <source>
        <dbReference type="EMBL" id="AGX88763.1"/>
    </source>
</evidence>
<comment type="similarity">
    <text evidence="1">Belongs to the UPF0161 family.</text>
</comment>
<dbReference type="SMART" id="SM01234">
    <property type="entry name" value="Haemolytic"/>
    <property type="match status" value="1"/>
</dbReference>
<dbReference type="OrthoDB" id="9801753at2"/>
<dbReference type="HOGENOM" id="CLU_144811_2_2_4"/>
<dbReference type="Pfam" id="PF01809">
    <property type="entry name" value="YidD"/>
    <property type="match status" value="1"/>
</dbReference>
<gene>
    <name evidence="3" type="ORF">Cenrod_2717</name>
</gene>
<evidence type="ECO:0000256" key="1">
    <source>
        <dbReference type="HAMAP-Rule" id="MF_00386"/>
    </source>
</evidence>
<dbReference type="PATRIC" id="fig|946483.4.peg.2743"/>
<comment type="function">
    <text evidence="1">Could be involved in insertion of integral membrane proteins into the membrane.</text>
</comment>
<dbReference type="PANTHER" id="PTHR33383">
    <property type="entry name" value="MEMBRANE PROTEIN INSERTION EFFICIENCY FACTOR-RELATED"/>
    <property type="match status" value="1"/>
</dbReference>
<keyword evidence="1" id="KW-0472">Membrane</keyword>
<dbReference type="GO" id="GO:0005886">
    <property type="term" value="C:plasma membrane"/>
    <property type="evidence" value="ECO:0007669"/>
    <property type="project" value="UniProtKB-SubCell"/>
</dbReference>
<dbReference type="KEGG" id="cbx:Cenrod_2717"/>
<evidence type="ECO:0000256" key="2">
    <source>
        <dbReference type="SAM" id="MobiDB-lite"/>
    </source>
</evidence>
<comment type="subcellular location">
    <subcellularLocation>
        <location evidence="1">Cell membrane</location>
        <topology evidence="1">Peripheral membrane protein</topology>
        <orientation evidence="1">Cytoplasmic side</orientation>
    </subcellularLocation>
</comment>
<dbReference type="eggNOG" id="COG0759">
    <property type="taxonomic scope" value="Bacteria"/>
</dbReference>
<keyword evidence="1" id="KW-1003">Cell membrane</keyword>
<dbReference type="RefSeq" id="WP_022776698.1">
    <property type="nucleotide sequence ID" value="NC_022576.1"/>
</dbReference>